<dbReference type="EMBL" id="LNQE01000671">
    <property type="protein sequence ID" value="KUG25505.1"/>
    <property type="molecule type" value="Genomic_DNA"/>
</dbReference>
<evidence type="ECO:0000313" key="1">
    <source>
        <dbReference type="EMBL" id="KUG25505.1"/>
    </source>
</evidence>
<reference evidence="1" key="1">
    <citation type="journal article" date="2015" name="Proc. Natl. Acad. Sci. U.S.A.">
        <title>Networks of energetic and metabolic interactions define dynamics in microbial communities.</title>
        <authorList>
            <person name="Embree M."/>
            <person name="Liu J.K."/>
            <person name="Al-Bassam M.M."/>
            <person name="Zengler K."/>
        </authorList>
    </citation>
    <scope>NUCLEOTIDE SEQUENCE</scope>
</reference>
<evidence type="ECO:0008006" key="2">
    <source>
        <dbReference type="Google" id="ProtNLM"/>
    </source>
</evidence>
<accession>A0A0W8FXF8</accession>
<gene>
    <name evidence="1" type="ORF">ASZ90_004674</name>
</gene>
<name>A0A0W8FXF8_9ZZZZ</name>
<dbReference type="AlphaFoldDB" id="A0A0W8FXF8"/>
<sequence length="59" mass="6939">MIKEIEQFNILDKFVRIPWDGRDHDGDQLANGTYLYKLIVESTDKEFRETVLGKLAVIR</sequence>
<organism evidence="1">
    <name type="scientific">hydrocarbon metagenome</name>
    <dbReference type="NCBI Taxonomy" id="938273"/>
    <lineage>
        <taxon>unclassified sequences</taxon>
        <taxon>metagenomes</taxon>
        <taxon>ecological metagenomes</taxon>
    </lineage>
</organism>
<proteinExistence type="predicted"/>
<comment type="caution">
    <text evidence="1">The sequence shown here is derived from an EMBL/GenBank/DDBJ whole genome shotgun (WGS) entry which is preliminary data.</text>
</comment>
<protein>
    <recommendedName>
        <fullName evidence="2">FlgD Ig-like domain-containing protein</fullName>
    </recommendedName>
</protein>
<dbReference type="Gene3D" id="2.60.40.4070">
    <property type="match status" value="1"/>
</dbReference>